<sequence>MAKIQCNVISYTLMRTVDIDVILPTVTIPESMMNQGKIHHDYHQKFPVLYLLHGFGNNHAQWCGYTNVELYAEERQIAVVMISGENKKYIDQDEDLFADFIENELPEFITQVFPVSTRKEDTYIAGLSMGGFGALYHGLSHPEKYRAIGAFSPGIEMQGNPIDLYEVLEQCQQEIPIYMACGDQDFLYDTNVEFVKSLQQKKMPLTWFSVPGYEHEWRFWDKCIEEFLDWIPRSDAYANAKRKI</sequence>
<accession>A0A1Y4SX73</accession>
<dbReference type="InterPro" id="IPR000801">
    <property type="entry name" value="Esterase-like"/>
</dbReference>
<name>A0A1Y4SX73_9FIRM</name>
<evidence type="ECO:0008006" key="3">
    <source>
        <dbReference type="Google" id="ProtNLM"/>
    </source>
</evidence>
<gene>
    <name evidence="1" type="ORF">B5E75_06735</name>
</gene>
<comment type="caution">
    <text evidence="1">The sequence shown here is derived from an EMBL/GenBank/DDBJ whole genome shotgun (WGS) entry which is preliminary data.</text>
</comment>
<dbReference type="PANTHER" id="PTHR48098">
    <property type="entry name" value="ENTEROCHELIN ESTERASE-RELATED"/>
    <property type="match status" value="1"/>
</dbReference>
<proteinExistence type="predicted"/>
<dbReference type="Pfam" id="PF00756">
    <property type="entry name" value="Esterase"/>
    <property type="match status" value="1"/>
</dbReference>
<evidence type="ECO:0000313" key="2">
    <source>
        <dbReference type="Proteomes" id="UP000195305"/>
    </source>
</evidence>
<dbReference type="EMBL" id="NFLJ01000016">
    <property type="protein sequence ID" value="OUQ34494.1"/>
    <property type="molecule type" value="Genomic_DNA"/>
</dbReference>
<reference evidence="1 2" key="1">
    <citation type="journal article" date="2018" name="BMC Genomics">
        <title>Whole genome sequencing and function prediction of 133 gut anaerobes isolated from chicken caecum in pure cultures.</title>
        <authorList>
            <person name="Medvecky M."/>
            <person name="Cejkova D."/>
            <person name="Polansky O."/>
            <person name="Karasova D."/>
            <person name="Kubasova T."/>
            <person name="Cizek A."/>
            <person name="Rychlik I."/>
        </authorList>
    </citation>
    <scope>NUCLEOTIDE SEQUENCE [LARGE SCALE GENOMIC DNA]</scope>
    <source>
        <strain evidence="1 2">An13</strain>
    </source>
</reference>
<dbReference type="AlphaFoldDB" id="A0A1Y4SX73"/>
<dbReference type="PANTHER" id="PTHR48098:SF1">
    <property type="entry name" value="DIACYLGLYCEROL ACYLTRANSFERASE_MYCOLYLTRANSFERASE AG85A"/>
    <property type="match status" value="1"/>
</dbReference>
<dbReference type="OrthoDB" id="9803578at2"/>
<dbReference type="GO" id="GO:0016747">
    <property type="term" value="F:acyltransferase activity, transferring groups other than amino-acyl groups"/>
    <property type="evidence" value="ECO:0007669"/>
    <property type="project" value="TreeGrafter"/>
</dbReference>
<dbReference type="SUPFAM" id="SSF53474">
    <property type="entry name" value="alpha/beta-Hydrolases"/>
    <property type="match status" value="1"/>
</dbReference>
<protein>
    <recommendedName>
        <fullName evidence="3">Esterase</fullName>
    </recommendedName>
</protein>
<organism evidence="1 2">
    <name type="scientific">Massilimicrobiota timonensis</name>
    <dbReference type="NCBI Taxonomy" id="1776392"/>
    <lineage>
        <taxon>Bacteria</taxon>
        <taxon>Bacillati</taxon>
        <taxon>Bacillota</taxon>
        <taxon>Erysipelotrichia</taxon>
        <taxon>Erysipelotrichales</taxon>
        <taxon>Erysipelotrichaceae</taxon>
        <taxon>Massilimicrobiota</taxon>
    </lineage>
</organism>
<dbReference type="InterPro" id="IPR029058">
    <property type="entry name" value="AB_hydrolase_fold"/>
</dbReference>
<dbReference type="Gene3D" id="3.40.50.1820">
    <property type="entry name" value="alpha/beta hydrolase"/>
    <property type="match status" value="1"/>
</dbReference>
<evidence type="ECO:0000313" key="1">
    <source>
        <dbReference type="EMBL" id="OUQ34494.1"/>
    </source>
</evidence>
<dbReference type="Proteomes" id="UP000195305">
    <property type="component" value="Unassembled WGS sequence"/>
</dbReference>
<dbReference type="RefSeq" id="WP_087357996.1">
    <property type="nucleotide sequence ID" value="NZ_NFLJ01000016.1"/>
</dbReference>
<dbReference type="InterPro" id="IPR050583">
    <property type="entry name" value="Mycobacterial_A85_antigen"/>
</dbReference>
<keyword evidence="2" id="KW-1185">Reference proteome</keyword>